<evidence type="ECO:0000256" key="2">
    <source>
        <dbReference type="ARBA" id="ARBA00014363"/>
    </source>
</evidence>
<comment type="caution">
    <text evidence="9">The sequence shown here is derived from an EMBL/GenBank/DDBJ whole genome shotgun (WGS) entry which is preliminary data.</text>
</comment>
<dbReference type="PANTHER" id="PTHR11669:SF8">
    <property type="entry name" value="DNA POLYMERASE III SUBUNIT DELTA"/>
    <property type="match status" value="1"/>
</dbReference>
<proteinExistence type="predicted"/>
<dbReference type="RefSeq" id="WP_130415265.1">
    <property type="nucleotide sequence ID" value="NZ_SHKX01000015.1"/>
</dbReference>
<dbReference type="NCBIfam" id="NF004310">
    <property type="entry name" value="PRK05707.1"/>
    <property type="match status" value="1"/>
</dbReference>
<dbReference type="InterPro" id="IPR050238">
    <property type="entry name" value="DNA_Rep/Repair_Clamp_Loader"/>
</dbReference>
<dbReference type="Gene3D" id="3.40.50.300">
    <property type="entry name" value="P-loop containing nucleotide triphosphate hydrolases"/>
    <property type="match status" value="1"/>
</dbReference>
<keyword evidence="5" id="KW-0235">DNA replication</keyword>
<dbReference type="InterPro" id="IPR015199">
    <property type="entry name" value="DNA_pol_III_delta_C"/>
</dbReference>
<evidence type="ECO:0000259" key="8">
    <source>
        <dbReference type="Pfam" id="PF09115"/>
    </source>
</evidence>
<evidence type="ECO:0000256" key="1">
    <source>
        <dbReference type="ARBA" id="ARBA00012417"/>
    </source>
</evidence>
<dbReference type="GO" id="GO:0008408">
    <property type="term" value="F:3'-5' exonuclease activity"/>
    <property type="evidence" value="ECO:0007669"/>
    <property type="project" value="InterPro"/>
</dbReference>
<dbReference type="Proteomes" id="UP000292423">
    <property type="component" value="Unassembled WGS sequence"/>
</dbReference>
<name>A0A4Q7YKU0_9GAMM</name>
<dbReference type="EMBL" id="SHKX01000015">
    <property type="protein sequence ID" value="RZU37135.1"/>
    <property type="molecule type" value="Genomic_DNA"/>
</dbReference>
<dbReference type="OrthoDB" id="9811073at2"/>
<dbReference type="Pfam" id="PF13177">
    <property type="entry name" value="DNA_pol3_delta2"/>
    <property type="match status" value="1"/>
</dbReference>
<keyword evidence="3" id="KW-0808">Transferase</keyword>
<evidence type="ECO:0000313" key="9">
    <source>
        <dbReference type="EMBL" id="RZU37135.1"/>
    </source>
</evidence>
<dbReference type="SUPFAM" id="SSF52540">
    <property type="entry name" value="P-loop containing nucleoside triphosphate hydrolases"/>
    <property type="match status" value="1"/>
</dbReference>
<dbReference type="EC" id="2.7.7.7" evidence="1"/>
<accession>A0A4Q7YKU0</accession>
<dbReference type="PANTHER" id="PTHR11669">
    <property type="entry name" value="REPLICATION FACTOR C / DNA POLYMERASE III GAMMA-TAU SUBUNIT"/>
    <property type="match status" value="1"/>
</dbReference>
<reference evidence="9 10" key="1">
    <citation type="submission" date="2019-02" db="EMBL/GenBank/DDBJ databases">
        <title>Genomic Encyclopedia of Type Strains, Phase IV (KMG-IV): sequencing the most valuable type-strain genomes for metagenomic binning, comparative biology and taxonomic classification.</title>
        <authorList>
            <person name="Goeker M."/>
        </authorList>
    </citation>
    <scope>NUCLEOTIDE SEQUENCE [LARGE SCALE GENOMIC DNA]</scope>
    <source>
        <strain evidence="9 10">DSM 105135</strain>
    </source>
</reference>
<dbReference type="GO" id="GO:0009360">
    <property type="term" value="C:DNA polymerase III complex"/>
    <property type="evidence" value="ECO:0007669"/>
    <property type="project" value="InterPro"/>
</dbReference>
<evidence type="ECO:0000256" key="4">
    <source>
        <dbReference type="ARBA" id="ARBA00022695"/>
    </source>
</evidence>
<dbReference type="GO" id="GO:0003677">
    <property type="term" value="F:DNA binding"/>
    <property type="evidence" value="ECO:0007669"/>
    <property type="project" value="InterPro"/>
</dbReference>
<evidence type="ECO:0000256" key="5">
    <source>
        <dbReference type="ARBA" id="ARBA00022705"/>
    </source>
</evidence>
<protein>
    <recommendedName>
        <fullName evidence="2">DNA polymerase III subunit delta'</fullName>
        <ecNumber evidence="1">2.7.7.7</ecNumber>
    </recommendedName>
</protein>
<dbReference type="GO" id="GO:0003887">
    <property type="term" value="F:DNA-directed DNA polymerase activity"/>
    <property type="evidence" value="ECO:0007669"/>
    <property type="project" value="UniProtKB-KW"/>
</dbReference>
<keyword evidence="10" id="KW-1185">Reference proteome</keyword>
<evidence type="ECO:0000256" key="6">
    <source>
        <dbReference type="ARBA" id="ARBA00022932"/>
    </source>
</evidence>
<dbReference type="GO" id="GO:0006261">
    <property type="term" value="P:DNA-templated DNA replication"/>
    <property type="evidence" value="ECO:0007669"/>
    <property type="project" value="TreeGrafter"/>
</dbReference>
<evidence type="ECO:0000256" key="3">
    <source>
        <dbReference type="ARBA" id="ARBA00022679"/>
    </source>
</evidence>
<dbReference type="InterPro" id="IPR027417">
    <property type="entry name" value="P-loop_NTPase"/>
</dbReference>
<dbReference type="NCBIfam" id="TIGR00678">
    <property type="entry name" value="holB"/>
    <property type="match status" value="1"/>
</dbReference>
<evidence type="ECO:0000256" key="7">
    <source>
        <dbReference type="ARBA" id="ARBA00049244"/>
    </source>
</evidence>
<dbReference type="InterPro" id="IPR004622">
    <property type="entry name" value="DNA_pol_HolB"/>
</dbReference>
<evidence type="ECO:0000313" key="10">
    <source>
        <dbReference type="Proteomes" id="UP000292423"/>
    </source>
</evidence>
<feature type="domain" description="DNA polymerase III delta subunit C-terminal" evidence="8">
    <location>
        <begin position="218"/>
        <end position="311"/>
    </location>
</feature>
<dbReference type="Pfam" id="PF09115">
    <property type="entry name" value="DNApol3-delta_C"/>
    <property type="match status" value="1"/>
</dbReference>
<dbReference type="AlphaFoldDB" id="A0A4Q7YKU0"/>
<keyword evidence="4" id="KW-0548">Nucleotidyltransferase</keyword>
<gene>
    <name evidence="9" type="ORF">EV700_3004</name>
</gene>
<organism evidence="9 10">
    <name type="scientific">Fluviicoccus keumensis</name>
    <dbReference type="NCBI Taxonomy" id="1435465"/>
    <lineage>
        <taxon>Bacteria</taxon>
        <taxon>Pseudomonadati</taxon>
        <taxon>Pseudomonadota</taxon>
        <taxon>Gammaproteobacteria</taxon>
        <taxon>Moraxellales</taxon>
        <taxon>Moraxellaceae</taxon>
        <taxon>Fluviicoccus</taxon>
    </lineage>
</organism>
<keyword evidence="6" id="KW-0239">DNA-directed DNA polymerase</keyword>
<comment type="catalytic activity">
    <reaction evidence="7">
        <text>DNA(n) + a 2'-deoxyribonucleoside 5'-triphosphate = DNA(n+1) + diphosphate</text>
        <dbReference type="Rhea" id="RHEA:22508"/>
        <dbReference type="Rhea" id="RHEA-COMP:17339"/>
        <dbReference type="Rhea" id="RHEA-COMP:17340"/>
        <dbReference type="ChEBI" id="CHEBI:33019"/>
        <dbReference type="ChEBI" id="CHEBI:61560"/>
        <dbReference type="ChEBI" id="CHEBI:173112"/>
        <dbReference type="EC" id="2.7.7.7"/>
    </reaction>
</comment>
<sequence>MAHLQPYPWHDGGWRRLTGLHAEQRLPHALILSGPAGVGKHAFAESLASLLMCVSPRQGLPCGECKGCSLCRADTHPDYCQLSPVTDEKTGKTSKVIKVDQIRALLDFLSKSPQLGGWRIAIIDPADTLNVSAANSLLKTLEEPGDRTLLLLLTDQPLALLPTIRSRCQHFDLGVPDRAQAQSWLSPQLETPTHAGLLLSLCHGAPLAALAMSQQEVFRQREDLAKRLLAVASGRVGPLSASTATQKLPADEAWLWFYGLLADVGLMAAEARDAIKNRDLLPIIGSLAEVMGSRKALDLQALCLDNRRLLAANIQPGLLWDRFWEQTRG</sequence>